<protein>
    <submittedName>
        <fullName evidence="1">Uncharacterized protein</fullName>
    </submittedName>
</protein>
<sequence>MSFGCARCDESVGYSVKCEKPYGLLDVDSKIEKGDTPFVRLWFVTRTESGSSSTTGYYPYRYALFQKRIINDASRPICGNDVESTRMS</sequence>
<organism evidence="1 2">
    <name type="scientific">Dovyalis caffra</name>
    <dbReference type="NCBI Taxonomy" id="77055"/>
    <lineage>
        <taxon>Eukaryota</taxon>
        <taxon>Viridiplantae</taxon>
        <taxon>Streptophyta</taxon>
        <taxon>Embryophyta</taxon>
        <taxon>Tracheophyta</taxon>
        <taxon>Spermatophyta</taxon>
        <taxon>Magnoliopsida</taxon>
        <taxon>eudicotyledons</taxon>
        <taxon>Gunneridae</taxon>
        <taxon>Pentapetalae</taxon>
        <taxon>rosids</taxon>
        <taxon>fabids</taxon>
        <taxon>Malpighiales</taxon>
        <taxon>Salicaceae</taxon>
        <taxon>Flacourtieae</taxon>
        <taxon>Dovyalis</taxon>
    </lineage>
</organism>
<dbReference type="EMBL" id="CAWUPB010001111">
    <property type="protein sequence ID" value="CAK7338158.1"/>
    <property type="molecule type" value="Genomic_DNA"/>
</dbReference>
<keyword evidence="2" id="KW-1185">Reference proteome</keyword>
<accession>A0AAV1RRU9</accession>
<gene>
    <name evidence="1" type="ORF">DCAF_LOCUS13200</name>
</gene>
<comment type="caution">
    <text evidence="1">The sequence shown here is derived from an EMBL/GenBank/DDBJ whole genome shotgun (WGS) entry which is preliminary data.</text>
</comment>
<proteinExistence type="predicted"/>
<name>A0AAV1RRU9_9ROSI</name>
<evidence type="ECO:0000313" key="2">
    <source>
        <dbReference type="Proteomes" id="UP001314170"/>
    </source>
</evidence>
<evidence type="ECO:0000313" key="1">
    <source>
        <dbReference type="EMBL" id="CAK7338158.1"/>
    </source>
</evidence>
<reference evidence="1 2" key="1">
    <citation type="submission" date="2024-01" db="EMBL/GenBank/DDBJ databases">
        <authorList>
            <person name="Waweru B."/>
        </authorList>
    </citation>
    <scope>NUCLEOTIDE SEQUENCE [LARGE SCALE GENOMIC DNA]</scope>
</reference>
<dbReference type="AlphaFoldDB" id="A0AAV1RRU9"/>
<dbReference type="Proteomes" id="UP001314170">
    <property type="component" value="Unassembled WGS sequence"/>
</dbReference>